<evidence type="ECO:0008006" key="3">
    <source>
        <dbReference type="Google" id="ProtNLM"/>
    </source>
</evidence>
<evidence type="ECO:0000256" key="1">
    <source>
        <dbReference type="SAM" id="SignalP"/>
    </source>
</evidence>
<organism evidence="2">
    <name type="scientific">Homalodisca liturata</name>
    <dbReference type="NCBI Taxonomy" id="320908"/>
    <lineage>
        <taxon>Eukaryota</taxon>
        <taxon>Metazoa</taxon>
        <taxon>Ecdysozoa</taxon>
        <taxon>Arthropoda</taxon>
        <taxon>Hexapoda</taxon>
        <taxon>Insecta</taxon>
        <taxon>Pterygota</taxon>
        <taxon>Neoptera</taxon>
        <taxon>Paraneoptera</taxon>
        <taxon>Hemiptera</taxon>
        <taxon>Auchenorrhyncha</taxon>
        <taxon>Membracoidea</taxon>
        <taxon>Cicadellidae</taxon>
        <taxon>Cicadellinae</taxon>
        <taxon>Proconiini</taxon>
        <taxon>Homalodisca</taxon>
    </lineage>
</organism>
<proteinExistence type="predicted"/>
<dbReference type="EMBL" id="GECU01024012">
    <property type="protein sequence ID" value="JAS83694.1"/>
    <property type="molecule type" value="Transcribed_RNA"/>
</dbReference>
<feature type="chain" id="PRO_5008585005" description="MD-2-related lipid-recognition domain-containing protein" evidence="1">
    <location>
        <begin position="20"/>
        <end position="184"/>
    </location>
</feature>
<gene>
    <name evidence="2" type="ORF">g.9802</name>
</gene>
<dbReference type="AlphaFoldDB" id="A0A1B6I9S4"/>
<protein>
    <recommendedName>
        <fullName evidence="3">MD-2-related lipid-recognition domain-containing protein</fullName>
    </recommendedName>
</protein>
<name>A0A1B6I9S4_9HEMI</name>
<evidence type="ECO:0000313" key="2">
    <source>
        <dbReference type="EMBL" id="JAS83694.1"/>
    </source>
</evidence>
<sequence>MALLEALLLISSLISTAFACNGYELKNLKIETCEGKNDVFGYDDFSAILNDDCKIVPTGCLVIKKDMNWGNGSYLVEKKVKMGMPMKFSGKKDLCNVLEKSKESPEVTLIFKLINLGQSCPMKAGKICGNGAVSVQKYRDQLKMAEGDFEGTIKGKSDAGDVCINIALSIVKKGGGGHSIPGMG</sequence>
<feature type="signal peptide" evidence="1">
    <location>
        <begin position="1"/>
        <end position="19"/>
    </location>
</feature>
<accession>A0A1B6I9S4</accession>
<keyword evidence="1" id="KW-0732">Signal</keyword>
<reference evidence="2" key="1">
    <citation type="submission" date="2015-11" db="EMBL/GenBank/DDBJ databases">
        <title>De novo transcriptome assembly of four potential Pierce s Disease insect vectors from Arizona vineyards.</title>
        <authorList>
            <person name="Tassone E.E."/>
        </authorList>
    </citation>
    <scope>NUCLEOTIDE SEQUENCE</scope>
</reference>